<evidence type="ECO:0000313" key="2">
    <source>
        <dbReference type="Proteomes" id="UP001214576"/>
    </source>
</evidence>
<evidence type="ECO:0000313" key="1">
    <source>
        <dbReference type="EMBL" id="KAI4548782.1"/>
    </source>
</evidence>
<dbReference type="EMBL" id="JAKZEL010000001">
    <property type="protein sequence ID" value="KAI4548782.1"/>
    <property type="molecule type" value="Genomic_DNA"/>
</dbReference>
<comment type="caution">
    <text evidence="1">The sequence shown here is derived from an EMBL/GenBank/DDBJ whole genome shotgun (WGS) entry which is preliminary data.</text>
</comment>
<name>A0AAD4UPR4_OVIAM</name>
<organism evidence="1 2">
    <name type="scientific">Ovis ammon polii</name>
    <dbReference type="NCBI Taxonomy" id="230172"/>
    <lineage>
        <taxon>Eukaryota</taxon>
        <taxon>Metazoa</taxon>
        <taxon>Chordata</taxon>
        <taxon>Craniata</taxon>
        <taxon>Vertebrata</taxon>
        <taxon>Euteleostomi</taxon>
        <taxon>Mammalia</taxon>
        <taxon>Eutheria</taxon>
        <taxon>Laurasiatheria</taxon>
        <taxon>Artiodactyla</taxon>
        <taxon>Ruminantia</taxon>
        <taxon>Pecora</taxon>
        <taxon>Bovidae</taxon>
        <taxon>Caprinae</taxon>
        <taxon>Ovis</taxon>
    </lineage>
</organism>
<reference evidence="1" key="1">
    <citation type="submission" date="2022-03" db="EMBL/GenBank/DDBJ databases">
        <title>Genomic analyses of argali, domestic sheep and their hybrids provide insights into chromosomal evolution, heterosis and genetic basis of agronomic traits.</title>
        <authorList>
            <person name="Li M."/>
        </authorList>
    </citation>
    <scope>NUCLEOTIDE SEQUENCE</scope>
    <source>
        <strain evidence="1">CAU-MHL-2022a</strain>
        <tissue evidence="1">Skin</tissue>
    </source>
</reference>
<protein>
    <submittedName>
        <fullName evidence="1">Uncharacterized protein</fullName>
    </submittedName>
</protein>
<accession>A0AAD4UPR4</accession>
<dbReference type="AlphaFoldDB" id="A0AAD4UPR4"/>
<gene>
    <name evidence="1" type="ORF">MG293_001112</name>
</gene>
<keyword evidence="2" id="KW-1185">Reference proteome</keyword>
<proteinExistence type="predicted"/>
<sequence length="125" mass="14935">MSKERRLHRCRRVERSYSRFKVRRVDLIQSKEQQLCFAGAAVKRYPTSKKRARGYNRTALAAGWLDEKRWGPRDQAGWATEDYRLPSEKRKFKKSERCVGDERAVWILEQSKQKLPSFRVQLECD</sequence>
<dbReference type="Proteomes" id="UP001214576">
    <property type="component" value="Unassembled WGS sequence"/>
</dbReference>